<keyword evidence="9" id="KW-1185">Reference proteome</keyword>
<evidence type="ECO:0000256" key="4">
    <source>
        <dbReference type="ARBA" id="ARBA00023163"/>
    </source>
</evidence>
<feature type="region of interest" description="Disordered" evidence="6">
    <location>
        <begin position="1"/>
        <end position="137"/>
    </location>
</feature>
<dbReference type="InterPro" id="IPR006809">
    <property type="entry name" value="TAFII28_dom"/>
</dbReference>
<dbReference type="GO" id="GO:0051123">
    <property type="term" value="P:RNA polymerase II preinitiation complex assembly"/>
    <property type="evidence" value="ECO:0007669"/>
    <property type="project" value="InterPro"/>
</dbReference>
<feature type="compositionally biased region" description="Acidic residues" evidence="6">
    <location>
        <begin position="127"/>
        <end position="137"/>
    </location>
</feature>
<keyword evidence="4" id="KW-0804">Transcription</keyword>
<dbReference type="Proteomes" id="UP000799302">
    <property type="component" value="Unassembled WGS sequence"/>
</dbReference>
<dbReference type="InterPro" id="IPR045127">
    <property type="entry name" value="TAF11-like"/>
</dbReference>
<dbReference type="CDD" id="cd08048">
    <property type="entry name" value="HFD_TAF11"/>
    <property type="match status" value="1"/>
</dbReference>
<dbReference type="GO" id="GO:0016251">
    <property type="term" value="F:RNA polymerase II general transcription initiation factor activity"/>
    <property type="evidence" value="ECO:0007669"/>
    <property type="project" value="TreeGrafter"/>
</dbReference>
<evidence type="ECO:0000256" key="3">
    <source>
        <dbReference type="ARBA" id="ARBA00023015"/>
    </source>
</evidence>
<dbReference type="SUPFAM" id="SSF47113">
    <property type="entry name" value="Histone-fold"/>
    <property type="match status" value="1"/>
</dbReference>
<dbReference type="GO" id="GO:0046982">
    <property type="term" value="F:protein heterodimerization activity"/>
    <property type="evidence" value="ECO:0007669"/>
    <property type="project" value="InterPro"/>
</dbReference>
<sequence length="304" mass="32616">MASPPQPSNMTLNLPRKRPALNTNPSSSKRRKPSSAGPSHLRQTSFPPDGPVSALSPGARTPLSSARSPSVESSLAAGGSLVSSLSRTNRRKRKATDDDNGSGVNGSALNGSGVNGERAGSALGGNEADDAADGDDEDGLVAVNEEYDESAEAQRERNNMLLDRLNPEQTERYDRFRRAKLSNASVRKLINHTLSQSVPPSVVTSVSGMTKIFLGELIEKALGVQREWQAASTTLPTGEKIDDNAPIVERTKRQDCGPLTPDHFREALRRYKKESVGNAAGFLGLSMKGKENTAARVNGRRLFR</sequence>
<feature type="compositionally biased region" description="Polar residues" evidence="6">
    <location>
        <begin position="62"/>
        <end position="72"/>
    </location>
</feature>
<evidence type="ECO:0000259" key="7">
    <source>
        <dbReference type="Pfam" id="PF04719"/>
    </source>
</evidence>
<dbReference type="EMBL" id="MU004236">
    <property type="protein sequence ID" value="KAF2668834.1"/>
    <property type="molecule type" value="Genomic_DNA"/>
</dbReference>
<keyword evidence="5" id="KW-0539">Nucleus</keyword>
<evidence type="ECO:0000256" key="1">
    <source>
        <dbReference type="ARBA" id="ARBA00004123"/>
    </source>
</evidence>
<evidence type="ECO:0000313" key="8">
    <source>
        <dbReference type="EMBL" id="KAF2668834.1"/>
    </source>
</evidence>
<evidence type="ECO:0000256" key="5">
    <source>
        <dbReference type="ARBA" id="ARBA00023242"/>
    </source>
</evidence>
<comment type="similarity">
    <text evidence="2">Belongs to the TAF11 family.</text>
</comment>
<evidence type="ECO:0000256" key="6">
    <source>
        <dbReference type="SAM" id="MobiDB-lite"/>
    </source>
</evidence>
<evidence type="ECO:0000313" key="9">
    <source>
        <dbReference type="Proteomes" id="UP000799302"/>
    </source>
</evidence>
<dbReference type="PANTHER" id="PTHR13218:SF8">
    <property type="entry name" value="TRANSCRIPTION INITIATION FACTOR TFIID SUBUNIT 11"/>
    <property type="match status" value="1"/>
</dbReference>
<evidence type="ECO:0000256" key="2">
    <source>
        <dbReference type="ARBA" id="ARBA00009788"/>
    </source>
</evidence>
<dbReference type="OrthoDB" id="28335at2759"/>
<dbReference type="Pfam" id="PF04719">
    <property type="entry name" value="TAFII28"/>
    <property type="match status" value="1"/>
</dbReference>
<organism evidence="8 9">
    <name type="scientific">Microthyrium microscopicum</name>
    <dbReference type="NCBI Taxonomy" id="703497"/>
    <lineage>
        <taxon>Eukaryota</taxon>
        <taxon>Fungi</taxon>
        <taxon>Dikarya</taxon>
        <taxon>Ascomycota</taxon>
        <taxon>Pezizomycotina</taxon>
        <taxon>Dothideomycetes</taxon>
        <taxon>Dothideomycetes incertae sedis</taxon>
        <taxon>Microthyriales</taxon>
        <taxon>Microthyriaceae</taxon>
        <taxon>Microthyrium</taxon>
    </lineage>
</organism>
<dbReference type="PANTHER" id="PTHR13218">
    <property type="entry name" value="TRANSCRIPTION INITIATION FACTOR TFIID SUBUNIT 11-RELATED"/>
    <property type="match status" value="1"/>
</dbReference>
<dbReference type="AlphaFoldDB" id="A0A6A6UD40"/>
<feature type="domain" description="TAFII28-like protein" evidence="7">
    <location>
        <begin position="160"/>
        <end position="270"/>
    </location>
</feature>
<keyword evidence="3" id="KW-0805">Transcription regulation</keyword>
<feature type="compositionally biased region" description="Low complexity" evidence="6">
    <location>
        <begin position="73"/>
        <end position="86"/>
    </location>
</feature>
<accession>A0A6A6UD40</accession>
<name>A0A6A6UD40_9PEZI</name>
<dbReference type="GO" id="GO:0005669">
    <property type="term" value="C:transcription factor TFIID complex"/>
    <property type="evidence" value="ECO:0007669"/>
    <property type="project" value="InterPro"/>
</dbReference>
<dbReference type="Gene3D" id="1.10.20.10">
    <property type="entry name" value="Histone, subunit A"/>
    <property type="match status" value="1"/>
</dbReference>
<dbReference type="InterPro" id="IPR009072">
    <property type="entry name" value="Histone-fold"/>
</dbReference>
<reference evidence="8" key="1">
    <citation type="journal article" date="2020" name="Stud. Mycol.">
        <title>101 Dothideomycetes genomes: a test case for predicting lifestyles and emergence of pathogens.</title>
        <authorList>
            <person name="Haridas S."/>
            <person name="Albert R."/>
            <person name="Binder M."/>
            <person name="Bloem J."/>
            <person name="Labutti K."/>
            <person name="Salamov A."/>
            <person name="Andreopoulos B."/>
            <person name="Baker S."/>
            <person name="Barry K."/>
            <person name="Bills G."/>
            <person name="Bluhm B."/>
            <person name="Cannon C."/>
            <person name="Castanera R."/>
            <person name="Culley D."/>
            <person name="Daum C."/>
            <person name="Ezra D."/>
            <person name="Gonzalez J."/>
            <person name="Henrissat B."/>
            <person name="Kuo A."/>
            <person name="Liang C."/>
            <person name="Lipzen A."/>
            <person name="Lutzoni F."/>
            <person name="Magnuson J."/>
            <person name="Mondo S."/>
            <person name="Nolan M."/>
            <person name="Ohm R."/>
            <person name="Pangilinan J."/>
            <person name="Park H.-J."/>
            <person name="Ramirez L."/>
            <person name="Alfaro M."/>
            <person name="Sun H."/>
            <person name="Tritt A."/>
            <person name="Yoshinaga Y."/>
            <person name="Zwiers L.-H."/>
            <person name="Turgeon B."/>
            <person name="Goodwin S."/>
            <person name="Spatafora J."/>
            <person name="Crous P."/>
            <person name="Grigoriev I."/>
        </authorList>
    </citation>
    <scope>NUCLEOTIDE SEQUENCE</scope>
    <source>
        <strain evidence="8">CBS 115976</strain>
    </source>
</reference>
<protein>
    <submittedName>
        <fullName evidence="8">Histone-fold-containing protein</fullName>
    </submittedName>
</protein>
<gene>
    <name evidence="8" type="ORF">BT63DRAFT_480194</name>
</gene>
<proteinExistence type="inferred from homology"/>
<comment type="subcellular location">
    <subcellularLocation>
        <location evidence="1">Nucleus</location>
    </subcellularLocation>
</comment>